<reference evidence="1 2" key="1">
    <citation type="submission" date="2019-10" db="EMBL/GenBank/DDBJ databases">
        <authorList>
            <person name="Karimi E."/>
        </authorList>
    </citation>
    <scope>NUCLEOTIDE SEQUENCE [LARGE SCALE GENOMIC DNA]</scope>
    <source>
        <strain evidence="1">Acinetobacter sp. 8BE</strain>
    </source>
</reference>
<dbReference type="AlphaFoldDB" id="A0A653K4L3"/>
<dbReference type="EMBL" id="CABWKZ010000014">
    <property type="protein sequence ID" value="VXA55514.1"/>
    <property type="molecule type" value="Genomic_DNA"/>
</dbReference>
<evidence type="ECO:0000313" key="2">
    <source>
        <dbReference type="Proteomes" id="UP000430404"/>
    </source>
</evidence>
<organism evidence="1 2">
    <name type="scientific">Acinetobacter proteolyticus</name>
    <dbReference type="NCBI Taxonomy" id="1776741"/>
    <lineage>
        <taxon>Bacteria</taxon>
        <taxon>Pseudomonadati</taxon>
        <taxon>Pseudomonadota</taxon>
        <taxon>Gammaproteobacteria</taxon>
        <taxon>Moraxellales</taxon>
        <taxon>Moraxellaceae</taxon>
        <taxon>Acinetobacter</taxon>
    </lineage>
</organism>
<name>A0A653K4L3_9GAMM</name>
<dbReference type="Proteomes" id="UP000430404">
    <property type="component" value="Unassembled WGS sequence"/>
</dbReference>
<gene>
    <name evidence="1" type="ORF">ACI8B_210301</name>
</gene>
<accession>A0A653K4L3</accession>
<proteinExistence type="predicted"/>
<sequence>MFRHEHYLKSLPYQVSSKPSLSTLTGHQVLGLLDLIGTWEELIENATLLLSFIHACKNMRKTIKHHQLFL</sequence>
<protein>
    <submittedName>
        <fullName evidence="1">Uncharacterized protein</fullName>
    </submittedName>
</protein>
<evidence type="ECO:0000313" key="1">
    <source>
        <dbReference type="EMBL" id="VXA55514.1"/>
    </source>
</evidence>